<dbReference type="Proteomes" id="UP000182652">
    <property type="component" value="Unassembled WGS sequence"/>
</dbReference>
<evidence type="ECO:0000313" key="9">
    <source>
        <dbReference type="EMBL" id="SEC17891.1"/>
    </source>
</evidence>
<dbReference type="InterPro" id="IPR034005">
    <property type="entry name" value="M3A_DCP"/>
</dbReference>
<evidence type="ECO:0000256" key="6">
    <source>
        <dbReference type="ARBA" id="ARBA00023049"/>
    </source>
</evidence>
<name>A0A1H4QE63_9MICC</name>
<dbReference type="EMBL" id="FNSN01000003">
    <property type="protein sequence ID" value="SEC17891.1"/>
    <property type="molecule type" value="Genomic_DNA"/>
</dbReference>
<dbReference type="Gene3D" id="1.10.1370.40">
    <property type="match status" value="1"/>
</dbReference>
<sequence>MTNPLLQPSTLPYGLTPFAELTTEAYREAILQGLSEHRAEVEAITGNADAPDFHNTVLALESSGDLLERAVRAFHTVSGADSSPELDALESEVTPLLAEHEDGIYLNRALFDRFEAVDADGLEGEDAQLLSEYLRRFRLAGIGLEESQQARLREINARLSALGTEFSQKAKESVNAGALVVDTEEALRGFDAEAIRAAAQSADEAGHAGKFLVPLIQPSSQPALSILEDPGTRAQLLANSLARGIQPGELDVRENILEQARLRAEKAELLGFANFAELSVQDQTAPGLEPVLEMLHRMAPAARANAEREAEALAASAGHPIDAADWQFHSDRVRNERFQVDEQELCPYFELDSVIENGIFHAAGKLFGLTFTERPDLKVYHPDVRVWEVFEEDGTPLGLFLGDFFTRPSKRGGAWMNSLVEQSSFAGTSPVVFNTLNIARPADGEPALLTLDELRTVFHEFGHALHGLLSKVKYPGLSGANVPRDFVEYPSQVNEMWIFHPEVLSHYARHHVTGEALDPAVVERLDAAQLWGQGFGTTEYLGAALLDLAWHSFGQGDVPEDVEGFERAALGRAGLDWDLVPPRYRSGYFQHIFAGGWYAAGYYSYIWSEVLDADTVEWFRENGGLTRENGEHFRNELLSRGNSRDPLDSFRAFRGRDAEVAPLLKRRGLA</sequence>
<dbReference type="GO" id="GO:0004222">
    <property type="term" value="F:metalloendopeptidase activity"/>
    <property type="evidence" value="ECO:0007669"/>
    <property type="project" value="InterPro"/>
</dbReference>
<evidence type="ECO:0000256" key="5">
    <source>
        <dbReference type="ARBA" id="ARBA00022833"/>
    </source>
</evidence>
<reference evidence="9 10" key="1">
    <citation type="submission" date="2016-10" db="EMBL/GenBank/DDBJ databases">
        <authorList>
            <person name="de Groot N.N."/>
        </authorList>
    </citation>
    <scope>NUCLEOTIDE SEQUENCE [LARGE SCALE GENOMIC DNA]</scope>
    <source>
        <strain evidence="9 10">DSM 10495</strain>
    </source>
</reference>
<dbReference type="InterPro" id="IPR024077">
    <property type="entry name" value="Neurolysin/TOP_dom2"/>
</dbReference>
<accession>A0A1H4QE63</accession>
<proteinExistence type="inferred from homology"/>
<evidence type="ECO:0000313" key="10">
    <source>
        <dbReference type="Proteomes" id="UP000182652"/>
    </source>
</evidence>
<keyword evidence="3 7" id="KW-0479">Metal-binding</keyword>
<dbReference type="InterPro" id="IPR001567">
    <property type="entry name" value="Pept_M3A_M3B_dom"/>
</dbReference>
<feature type="domain" description="Peptidase M3A/M3B catalytic" evidence="8">
    <location>
        <begin position="228"/>
        <end position="668"/>
    </location>
</feature>
<dbReference type="RefSeq" id="WP_066212755.1">
    <property type="nucleotide sequence ID" value="NZ_FNSN01000003.1"/>
</dbReference>
<dbReference type="Gene3D" id="3.40.390.10">
    <property type="entry name" value="Collagenase (Catalytic Domain)"/>
    <property type="match status" value="1"/>
</dbReference>
<dbReference type="GO" id="GO:0004180">
    <property type="term" value="F:carboxypeptidase activity"/>
    <property type="evidence" value="ECO:0007669"/>
    <property type="project" value="TreeGrafter"/>
</dbReference>
<dbReference type="CDD" id="cd06456">
    <property type="entry name" value="M3A_DCP"/>
    <property type="match status" value="1"/>
</dbReference>
<organism evidence="9 10">
    <name type="scientific">Arthrobacter woluwensis</name>
    <dbReference type="NCBI Taxonomy" id="156980"/>
    <lineage>
        <taxon>Bacteria</taxon>
        <taxon>Bacillati</taxon>
        <taxon>Actinomycetota</taxon>
        <taxon>Actinomycetes</taxon>
        <taxon>Micrococcales</taxon>
        <taxon>Micrococcaceae</taxon>
        <taxon>Arthrobacter</taxon>
    </lineage>
</organism>
<dbReference type="PANTHER" id="PTHR43660:SF1">
    <property type="entry name" value="DIPEPTIDYL CARBOXYPEPTIDASE"/>
    <property type="match status" value="1"/>
</dbReference>
<dbReference type="STRING" id="156980.SAMN04489745_2262"/>
<dbReference type="FunFam" id="3.40.390.10:FF:000009">
    <property type="entry name" value="Oligopeptidase A"/>
    <property type="match status" value="1"/>
</dbReference>
<gene>
    <name evidence="9" type="ORF">SAMN04489745_2262</name>
</gene>
<comment type="cofactor">
    <cofactor evidence="7">
        <name>Zn(2+)</name>
        <dbReference type="ChEBI" id="CHEBI:29105"/>
    </cofactor>
    <text evidence="7">Binds 1 zinc ion.</text>
</comment>
<dbReference type="GO" id="GO:0006508">
    <property type="term" value="P:proteolysis"/>
    <property type="evidence" value="ECO:0007669"/>
    <property type="project" value="UniProtKB-KW"/>
</dbReference>
<keyword evidence="6 7" id="KW-0482">Metalloprotease</keyword>
<evidence type="ECO:0000259" key="8">
    <source>
        <dbReference type="Pfam" id="PF01432"/>
    </source>
</evidence>
<dbReference type="GO" id="GO:0005829">
    <property type="term" value="C:cytosol"/>
    <property type="evidence" value="ECO:0007669"/>
    <property type="project" value="TreeGrafter"/>
</dbReference>
<dbReference type="SUPFAM" id="SSF55486">
    <property type="entry name" value="Metalloproteases ('zincins'), catalytic domain"/>
    <property type="match status" value="1"/>
</dbReference>
<dbReference type="AlphaFoldDB" id="A0A1H4QE63"/>
<dbReference type="InterPro" id="IPR024079">
    <property type="entry name" value="MetalloPept_cat_dom_sf"/>
</dbReference>
<dbReference type="InterPro" id="IPR045090">
    <property type="entry name" value="Pept_M3A_M3B"/>
</dbReference>
<keyword evidence="4 7" id="KW-0378">Hydrolase</keyword>
<keyword evidence="5 7" id="KW-0862">Zinc</keyword>
<dbReference type="Pfam" id="PF01432">
    <property type="entry name" value="Peptidase_M3"/>
    <property type="match status" value="1"/>
</dbReference>
<dbReference type="PANTHER" id="PTHR43660">
    <property type="entry name" value="DIPEPTIDYL CARBOXYPEPTIDASE"/>
    <property type="match status" value="1"/>
</dbReference>
<evidence type="ECO:0000256" key="2">
    <source>
        <dbReference type="ARBA" id="ARBA00022670"/>
    </source>
</evidence>
<evidence type="ECO:0000256" key="7">
    <source>
        <dbReference type="RuleBase" id="RU003435"/>
    </source>
</evidence>
<evidence type="ECO:0000256" key="4">
    <source>
        <dbReference type="ARBA" id="ARBA00022801"/>
    </source>
</evidence>
<evidence type="ECO:0000256" key="1">
    <source>
        <dbReference type="ARBA" id="ARBA00006040"/>
    </source>
</evidence>
<evidence type="ECO:0000256" key="3">
    <source>
        <dbReference type="ARBA" id="ARBA00022723"/>
    </source>
</evidence>
<protein>
    <submittedName>
        <fullName evidence="9">Peptidyl-dipeptidase Dcp</fullName>
    </submittedName>
</protein>
<dbReference type="GO" id="GO:0046872">
    <property type="term" value="F:metal ion binding"/>
    <property type="evidence" value="ECO:0007669"/>
    <property type="project" value="UniProtKB-UniRule"/>
</dbReference>
<comment type="similarity">
    <text evidence="1 7">Belongs to the peptidase M3 family.</text>
</comment>
<dbReference type="Gene3D" id="1.10.1370.10">
    <property type="entry name" value="Neurolysin, domain 3"/>
    <property type="match status" value="1"/>
</dbReference>
<keyword evidence="2 7" id="KW-0645">Protease</keyword>
<keyword evidence="10" id="KW-1185">Reference proteome</keyword>